<dbReference type="Proteomes" id="UP000238701">
    <property type="component" value="Unassembled WGS sequence"/>
</dbReference>
<dbReference type="InterPro" id="IPR019734">
    <property type="entry name" value="TPR_rpt"/>
</dbReference>
<evidence type="ECO:0000256" key="1">
    <source>
        <dbReference type="ARBA" id="ARBA00022737"/>
    </source>
</evidence>
<feature type="repeat" description="TPR" evidence="4">
    <location>
        <begin position="133"/>
        <end position="166"/>
    </location>
</feature>
<keyword evidence="5" id="KW-0812">Transmembrane</keyword>
<dbReference type="OrthoDB" id="9769030at2"/>
<evidence type="ECO:0000256" key="5">
    <source>
        <dbReference type="SAM" id="Phobius"/>
    </source>
</evidence>
<keyword evidence="1" id="KW-0677">Repeat</keyword>
<keyword evidence="2 4" id="KW-0802">TPR repeat</keyword>
<evidence type="ECO:0000313" key="6">
    <source>
        <dbReference type="EMBL" id="SPF44417.1"/>
    </source>
</evidence>
<dbReference type="Gene3D" id="1.25.40.10">
    <property type="entry name" value="Tetratricopeptide repeat domain"/>
    <property type="match status" value="1"/>
</dbReference>
<dbReference type="PROSITE" id="PS50005">
    <property type="entry name" value="TPR"/>
    <property type="match status" value="2"/>
</dbReference>
<dbReference type="PANTHER" id="PTHR44943">
    <property type="entry name" value="CELLULOSE SYNTHASE OPERON PROTEIN C"/>
    <property type="match status" value="1"/>
</dbReference>
<keyword evidence="3" id="KW-0793">Thylakoid</keyword>
<dbReference type="EMBL" id="OMOD01000148">
    <property type="protein sequence ID" value="SPF44417.1"/>
    <property type="molecule type" value="Genomic_DNA"/>
</dbReference>
<keyword evidence="5" id="KW-0472">Membrane</keyword>
<feature type="transmembrane region" description="Helical" evidence="5">
    <location>
        <begin position="15"/>
        <end position="34"/>
    </location>
</feature>
<proteinExistence type="predicted"/>
<evidence type="ECO:0000256" key="4">
    <source>
        <dbReference type="PROSITE-ProRule" id="PRU00339"/>
    </source>
</evidence>
<dbReference type="AlphaFoldDB" id="A0A2U3KXU9"/>
<dbReference type="SUPFAM" id="SSF48452">
    <property type="entry name" value="TPR-like"/>
    <property type="match status" value="1"/>
</dbReference>
<evidence type="ECO:0000256" key="3">
    <source>
        <dbReference type="ARBA" id="ARBA00023078"/>
    </source>
</evidence>
<evidence type="ECO:0000313" key="7">
    <source>
        <dbReference type="Proteomes" id="UP000238701"/>
    </source>
</evidence>
<gene>
    <name evidence="6" type="ORF">SBA1_530055</name>
</gene>
<sequence>MTDMNETKGGSWTPTQAYVLSVICLVLGVAIGYLGRGSGATPAAAPANGEQIRAGAGMDTGRMAPGGTVQAPTPDQLRQMADVQVQPLLAQLESDPNNPKLLYQIGNIYYDSQQYPEAVKYYESCLRIDPKATDVRTDLGTAYHLMGQPDKAIREYDEVLKVDGTHANALLNEGMVKWQDKMDLAGAIASWKRLLEVHPDYPQRDRVQHMIDEAEQHLSMKSGASGKSTSVAQ</sequence>
<dbReference type="InterPro" id="IPR011990">
    <property type="entry name" value="TPR-like_helical_dom_sf"/>
</dbReference>
<dbReference type="InterPro" id="IPR051685">
    <property type="entry name" value="Ycf3/AcsC/BcsC/TPR_MFPF"/>
</dbReference>
<evidence type="ECO:0000256" key="2">
    <source>
        <dbReference type="ARBA" id="ARBA00022803"/>
    </source>
</evidence>
<accession>A0A2U3KXU9</accession>
<dbReference type="PANTHER" id="PTHR44943:SF9">
    <property type="entry name" value="TPR-REPEAT-CONTAINING PROTEIN"/>
    <property type="match status" value="1"/>
</dbReference>
<name>A0A2U3KXU9_9BACT</name>
<dbReference type="Pfam" id="PF14559">
    <property type="entry name" value="TPR_19"/>
    <property type="match status" value="1"/>
</dbReference>
<feature type="repeat" description="TPR" evidence="4">
    <location>
        <begin position="99"/>
        <end position="132"/>
    </location>
</feature>
<dbReference type="SMART" id="SM00028">
    <property type="entry name" value="TPR"/>
    <property type="match status" value="3"/>
</dbReference>
<organism evidence="6 7">
    <name type="scientific">Candidatus Sulfotelmatobacter kueseliae</name>
    <dbReference type="NCBI Taxonomy" id="2042962"/>
    <lineage>
        <taxon>Bacteria</taxon>
        <taxon>Pseudomonadati</taxon>
        <taxon>Acidobacteriota</taxon>
        <taxon>Terriglobia</taxon>
        <taxon>Terriglobales</taxon>
        <taxon>Candidatus Korobacteraceae</taxon>
        <taxon>Candidatus Sulfotelmatobacter</taxon>
    </lineage>
</organism>
<reference evidence="7" key="1">
    <citation type="submission" date="2018-02" db="EMBL/GenBank/DDBJ databases">
        <authorList>
            <person name="Hausmann B."/>
        </authorList>
    </citation>
    <scope>NUCLEOTIDE SEQUENCE [LARGE SCALE GENOMIC DNA]</scope>
    <source>
        <strain evidence="7">Peat soil MAG SbA1</strain>
    </source>
</reference>
<dbReference type="PROSITE" id="PS50293">
    <property type="entry name" value="TPR_REGION"/>
    <property type="match status" value="1"/>
</dbReference>
<keyword evidence="5" id="KW-1133">Transmembrane helix</keyword>
<protein>
    <submittedName>
        <fullName evidence="6">Tetratricopeptide repeat protein</fullName>
    </submittedName>
</protein>